<evidence type="ECO:0000256" key="1">
    <source>
        <dbReference type="SAM" id="MobiDB-lite"/>
    </source>
</evidence>
<organism evidence="2 3">
    <name type="scientific">Thalassiosira oceanica</name>
    <name type="common">Marine diatom</name>
    <dbReference type="NCBI Taxonomy" id="159749"/>
    <lineage>
        <taxon>Eukaryota</taxon>
        <taxon>Sar</taxon>
        <taxon>Stramenopiles</taxon>
        <taxon>Ochrophyta</taxon>
        <taxon>Bacillariophyta</taxon>
        <taxon>Coscinodiscophyceae</taxon>
        <taxon>Thalassiosirophycidae</taxon>
        <taxon>Thalassiosirales</taxon>
        <taxon>Thalassiosiraceae</taxon>
        <taxon>Thalassiosira</taxon>
    </lineage>
</organism>
<feature type="compositionally biased region" description="Polar residues" evidence="1">
    <location>
        <begin position="72"/>
        <end position="83"/>
    </location>
</feature>
<name>K0SGA7_THAOC</name>
<comment type="caution">
    <text evidence="2">The sequence shown here is derived from an EMBL/GenBank/DDBJ whole genome shotgun (WGS) entry which is preliminary data.</text>
</comment>
<evidence type="ECO:0000313" key="2">
    <source>
        <dbReference type="EMBL" id="EJK64390.1"/>
    </source>
</evidence>
<reference evidence="2 3" key="1">
    <citation type="journal article" date="2012" name="Genome Biol.">
        <title>Genome and low-iron response of an oceanic diatom adapted to chronic iron limitation.</title>
        <authorList>
            <person name="Lommer M."/>
            <person name="Specht M."/>
            <person name="Roy A.S."/>
            <person name="Kraemer L."/>
            <person name="Andreson R."/>
            <person name="Gutowska M.A."/>
            <person name="Wolf J."/>
            <person name="Bergner S.V."/>
            <person name="Schilhabel M.B."/>
            <person name="Klostermeier U.C."/>
            <person name="Beiko R.G."/>
            <person name="Rosenstiel P."/>
            <person name="Hippler M."/>
            <person name="Laroche J."/>
        </authorList>
    </citation>
    <scope>NUCLEOTIDE SEQUENCE [LARGE SCALE GENOMIC DNA]</scope>
    <source>
        <strain evidence="2 3">CCMP1005</strain>
    </source>
</reference>
<accession>K0SGA7</accession>
<evidence type="ECO:0000313" key="3">
    <source>
        <dbReference type="Proteomes" id="UP000266841"/>
    </source>
</evidence>
<proteinExistence type="predicted"/>
<keyword evidence="3" id="KW-1185">Reference proteome</keyword>
<dbReference type="AlphaFoldDB" id="K0SGA7"/>
<gene>
    <name evidence="2" type="ORF">THAOC_14878</name>
</gene>
<dbReference type="eggNOG" id="ENOG502SVS8">
    <property type="taxonomic scope" value="Eukaryota"/>
</dbReference>
<dbReference type="EMBL" id="AGNL01017305">
    <property type="protein sequence ID" value="EJK64390.1"/>
    <property type="molecule type" value="Genomic_DNA"/>
</dbReference>
<dbReference type="Proteomes" id="UP000266841">
    <property type="component" value="Unassembled WGS sequence"/>
</dbReference>
<feature type="region of interest" description="Disordered" evidence="1">
    <location>
        <begin position="62"/>
        <end position="98"/>
    </location>
</feature>
<sequence length="171" mass="18975">MKSTKYKHRNIQRTLELLKKTDHPAWRGIRISLTNTQAWDVDGDLADTLVRDGSNVVYEVDEDGNEVDDNAGPQTSDDNTEVNVLNDGGDRGPAELQNTEPEDTMYEGVFDLGASTDVAHDNAHLAAEATENAVREFHSNAMRMRRSEEDIRLEDDDLSDVDFLGPIATTG</sequence>
<protein>
    <submittedName>
        <fullName evidence="2">Uncharacterized protein</fullName>
    </submittedName>
</protein>